<feature type="non-terminal residue" evidence="3">
    <location>
        <position position="697"/>
    </location>
</feature>
<feature type="domain" description="DUF7507" evidence="2">
    <location>
        <begin position="513"/>
        <end position="613"/>
    </location>
</feature>
<protein>
    <recommendedName>
        <fullName evidence="2">DUF7507 domain-containing protein</fullName>
    </recommendedName>
</protein>
<feature type="non-terminal residue" evidence="3">
    <location>
        <position position="1"/>
    </location>
</feature>
<organism evidence="3 4">
    <name type="scientific">Winogradskyella endarachnes</name>
    <dbReference type="NCBI Taxonomy" id="2681965"/>
    <lineage>
        <taxon>Bacteria</taxon>
        <taxon>Pseudomonadati</taxon>
        <taxon>Bacteroidota</taxon>
        <taxon>Flavobacteriia</taxon>
        <taxon>Flavobacteriales</taxon>
        <taxon>Flavobacteriaceae</taxon>
        <taxon>Winogradskyella</taxon>
    </lineage>
</organism>
<feature type="region of interest" description="Disordered" evidence="1">
    <location>
        <begin position="1"/>
        <end position="63"/>
    </location>
</feature>
<comment type="caution">
    <text evidence="3">The sequence shown here is derived from an EMBL/GenBank/DDBJ whole genome shotgun (WGS) entry which is preliminary data.</text>
</comment>
<proteinExistence type="predicted"/>
<feature type="compositionally biased region" description="Low complexity" evidence="1">
    <location>
        <begin position="41"/>
        <end position="52"/>
    </location>
</feature>
<reference evidence="3 4" key="1">
    <citation type="submission" date="2019-12" db="EMBL/GenBank/DDBJ databases">
        <authorList>
            <person name="Li J."/>
        </authorList>
    </citation>
    <scope>NUCLEOTIDE SEQUENCE [LARGE SCALE GENOMIC DNA]</scope>
    <source>
        <strain evidence="3 4">HL2-2</strain>
    </source>
</reference>
<dbReference type="InterPro" id="IPR028974">
    <property type="entry name" value="TSP_type-3_rpt"/>
</dbReference>
<feature type="compositionally biased region" description="Acidic residues" evidence="1">
    <location>
        <begin position="634"/>
        <end position="645"/>
    </location>
</feature>
<dbReference type="InterPro" id="IPR055354">
    <property type="entry name" value="DUF7507"/>
</dbReference>
<evidence type="ECO:0000313" key="3">
    <source>
        <dbReference type="EMBL" id="MUU79914.1"/>
    </source>
</evidence>
<feature type="compositionally biased region" description="Low complexity" evidence="1">
    <location>
        <begin position="427"/>
        <end position="437"/>
    </location>
</feature>
<feature type="region of interest" description="Disordered" evidence="1">
    <location>
        <begin position="598"/>
        <end position="651"/>
    </location>
</feature>
<dbReference type="InterPro" id="IPR047589">
    <property type="entry name" value="DUF11_rpt"/>
</dbReference>
<dbReference type="NCBIfam" id="TIGR01451">
    <property type="entry name" value="B_ant_repeat"/>
    <property type="match status" value="1"/>
</dbReference>
<dbReference type="Pfam" id="PF24346">
    <property type="entry name" value="DUF7507"/>
    <property type="match status" value="2"/>
</dbReference>
<name>A0A6L6UGL7_9FLAO</name>
<accession>A0A6L6UGL7</accession>
<evidence type="ECO:0000256" key="1">
    <source>
        <dbReference type="SAM" id="MobiDB-lite"/>
    </source>
</evidence>
<dbReference type="AlphaFoldDB" id="A0A6L6UGL7"/>
<dbReference type="GO" id="GO:0005509">
    <property type="term" value="F:calcium ion binding"/>
    <property type="evidence" value="ECO:0007669"/>
    <property type="project" value="InterPro"/>
</dbReference>
<dbReference type="Proteomes" id="UP000478208">
    <property type="component" value="Unassembled WGS sequence"/>
</dbReference>
<dbReference type="EMBL" id="WOWS01000018">
    <property type="protein sequence ID" value="MUU79914.1"/>
    <property type="molecule type" value="Genomic_DNA"/>
</dbReference>
<sequence>FNDGDGNGADDTAEATTPIDTLNDGSYDFQNLDSDDDGCSDANEAYNDANADGGDGSQFGTGNPASVDASNGLVTETGVDYSLGTNPQVTDGDFTLSVCYVDPCDAMASGNTDTDGDGISDFCDDDDDNDGILDSIECLGYNINGSGITGSIIPTAWDIDSPSGSSGPVVFNSFTYNGETISDFQSPTAYVENFVSTSGTFNSGEIKRRTYGVEDLDFTSATDWNNDILPAFQSRDMNVFQDLLVDLVNDVSYYELGFDTPIISKDLIYLLIFEKSGNNPMRIEALDYNKNVLGSALSVVTSDYVDTGADILAEAVENLEIATFPIDNLAPVGSEIYWIRVYDRTNGTDSSDGKVFVMAAPNIDYSCVDTDGDGIEDYLDLDSDNDGIYDVVEAGNDALDTNDDGVIDANDVGFNDGDGNGADDTAETTTPTDTLNDNSYDFQNLDSDGDGCSDANEAYDNGLADGGDGGQFGTGNPASVNASNGLVTDTDVDYTNVTYYGAVIDPSVSSACNPELTVTKTITTSGSVLNDVIEYDIIVTNTGAVTLTDIEVTDANADSGTLTYPGGLTNIPSLAPGASVTVTVEQTIDQTDLDNGYIENSATATGDSPSGTDDVSDVSDTNVDEDGTTILDNETVDGSDADTDPTNDPTIISLNQSPELSITKTSSLDLGSDGVVSVGDVITYTYTVTNTGDVTVF</sequence>
<feature type="compositionally biased region" description="Acidic residues" evidence="1">
    <location>
        <begin position="614"/>
        <end position="627"/>
    </location>
</feature>
<feature type="compositionally biased region" description="Polar residues" evidence="1">
    <location>
        <begin position="18"/>
        <end position="32"/>
    </location>
</feature>
<evidence type="ECO:0000313" key="4">
    <source>
        <dbReference type="Proteomes" id="UP000478208"/>
    </source>
</evidence>
<feature type="domain" description="DUF7507" evidence="2">
    <location>
        <begin position="657"/>
        <end position="696"/>
    </location>
</feature>
<gene>
    <name evidence="3" type="ORF">GN138_15835</name>
</gene>
<evidence type="ECO:0000259" key="2">
    <source>
        <dbReference type="Pfam" id="PF24346"/>
    </source>
</evidence>
<keyword evidence="4" id="KW-1185">Reference proteome</keyword>
<feature type="region of interest" description="Disordered" evidence="1">
    <location>
        <begin position="409"/>
        <end position="439"/>
    </location>
</feature>
<dbReference type="Gene3D" id="4.10.1080.10">
    <property type="entry name" value="TSP type-3 repeat"/>
    <property type="match status" value="1"/>
</dbReference>